<protein>
    <submittedName>
        <fullName evidence="1">Uncharacterized protein</fullName>
    </submittedName>
</protein>
<dbReference type="RefSeq" id="WP_323452106.1">
    <property type="nucleotide sequence ID" value="NZ_LC735416.1"/>
</dbReference>
<keyword evidence="1" id="KW-0614">Plasmid</keyword>
<keyword evidence="2" id="KW-1185">Reference proteome</keyword>
<sequence length="94" mass="10750">MTRWTVEVPPRLYEEFARLSSGGRRAVHDVLDRLAVEPRDPTSSTEPIEGAELRRIDTEPAKDTRDRITLLYRVHPPRADSPGRVEVIFLLFGP</sequence>
<evidence type="ECO:0000313" key="1">
    <source>
        <dbReference type="EMBL" id="BDT39668.1"/>
    </source>
</evidence>
<evidence type="ECO:0000313" key="2">
    <source>
        <dbReference type="Proteomes" id="UP001291653"/>
    </source>
</evidence>
<proteinExistence type="predicted"/>
<dbReference type="AlphaFoldDB" id="A0AA86MBL6"/>
<dbReference type="EMBL" id="LC735416">
    <property type="protein sequence ID" value="BDT39668.1"/>
    <property type="molecule type" value="Genomic_DNA"/>
</dbReference>
<gene>
    <name evidence="1" type="ORF">SYYSPA8_37750</name>
</gene>
<geneLocation type="plasmid" evidence="1 2">
    <name>pYSPA8-3</name>
</geneLocation>
<organism evidence="1 2">
    <name type="scientific">Streptomyces yaizuensis</name>
    <dbReference type="NCBI Taxonomy" id="2989713"/>
    <lineage>
        <taxon>Bacteria</taxon>
        <taxon>Bacillati</taxon>
        <taxon>Actinomycetota</taxon>
        <taxon>Actinomycetes</taxon>
        <taxon>Kitasatosporales</taxon>
        <taxon>Streptomycetaceae</taxon>
        <taxon>Streptomyces</taxon>
    </lineage>
</organism>
<reference evidence="1 2" key="1">
    <citation type="submission" date="2022-10" db="EMBL/GenBank/DDBJ databases">
        <title>Draft genome sequence of Streptomyces sp. YSPA8.</title>
        <authorList>
            <person name="Moriuchi R."/>
            <person name="Dohra H."/>
            <person name="Yamamura H."/>
            <person name="Kodani S."/>
        </authorList>
    </citation>
    <scope>NUCLEOTIDE SEQUENCE [LARGE SCALE GENOMIC DNA]</scope>
    <source>
        <strain evidence="1 2">YSPA8</strain>
        <plasmid evidence="1 2">pYSPA8-3</plasmid>
    </source>
</reference>
<dbReference type="Proteomes" id="UP001291653">
    <property type="component" value="Plasmid pYSPA8-3"/>
</dbReference>
<accession>A0AA86MBL6</accession>
<name>A0AA86MBL6_9ACTN</name>